<accession>A0ABM8I961</accession>
<evidence type="ECO:0000313" key="2">
    <source>
        <dbReference type="Proteomes" id="UP001496674"/>
    </source>
</evidence>
<evidence type="ECO:0000313" key="1">
    <source>
        <dbReference type="EMBL" id="BEG98041.1"/>
    </source>
</evidence>
<keyword evidence="2" id="KW-1185">Reference proteome</keyword>
<organism evidence="1 2">
    <name type="scientific">Bacteroides sedimenti</name>
    <dbReference type="NCBI Taxonomy" id="2136147"/>
    <lineage>
        <taxon>Bacteria</taxon>
        <taxon>Pseudomonadati</taxon>
        <taxon>Bacteroidota</taxon>
        <taxon>Bacteroidia</taxon>
        <taxon>Bacteroidales</taxon>
        <taxon>Bacteroidaceae</taxon>
        <taxon>Bacteroides</taxon>
    </lineage>
</organism>
<dbReference type="Proteomes" id="UP001496674">
    <property type="component" value="Chromosome"/>
</dbReference>
<evidence type="ECO:0008006" key="3">
    <source>
        <dbReference type="Google" id="ProtNLM"/>
    </source>
</evidence>
<proteinExistence type="predicted"/>
<gene>
    <name evidence="1" type="ORF">BSYN_03060</name>
</gene>
<name>A0ABM8I961_9BACE</name>
<reference evidence="1 2" key="1">
    <citation type="submission" date="2023-04" db="EMBL/GenBank/DDBJ databases">
        <title>Draft genome sequence of acteroides sedimenti strain YN3PY1.</title>
        <authorList>
            <person name="Yoshida N."/>
        </authorList>
    </citation>
    <scope>NUCLEOTIDE SEQUENCE [LARGE SCALE GENOMIC DNA]</scope>
    <source>
        <strain evidence="1 2">YN3PY1</strain>
    </source>
</reference>
<protein>
    <recommendedName>
        <fullName evidence="3">Lipoprotein</fullName>
    </recommendedName>
</protein>
<sequence length="169" mass="19940">MIFVSCKVESKHKGFTLQNFKVVNGQLDSIIRGINDSTHILKQKGYVIILVLRVYDSKPEFCLTSAEKEAVSEKYIYLNNRRIVGYLDNGNDEPIIILSTDCNKYDFESTFYTFLNPTGKKKYFEYIYFPDNQYSLKNDGTGYPPSFFDPYFYYYRYQENNIVPVTYDR</sequence>
<dbReference type="EMBL" id="AP028055">
    <property type="protein sequence ID" value="BEG98041.1"/>
    <property type="molecule type" value="Genomic_DNA"/>
</dbReference>